<evidence type="ECO:0000256" key="3">
    <source>
        <dbReference type="ARBA" id="ARBA00006743"/>
    </source>
</evidence>
<evidence type="ECO:0000256" key="5">
    <source>
        <dbReference type="ARBA" id="ARBA00022827"/>
    </source>
</evidence>
<evidence type="ECO:0000256" key="9">
    <source>
        <dbReference type="SAM" id="MobiDB-lite"/>
    </source>
</evidence>
<protein>
    <recommendedName>
        <fullName evidence="8">Methylenetetrahydrofolate reductase</fullName>
    </recommendedName>
</protein>
<dbReference type="GO" id="GO:0071949">
    <property type="term" value="F:FAD binding"/>
    <property type="evidence" value="ECO:0007669"/>
    <property type="project" value="TreeGrafter"/>
</dbReference>
<keyword evidence="5 8" id="KW-0274">FAD</keyword>
<dbReference type="InterPro" id="IPR029041">
    <property type="entry name" value="FAD-linked_oxidoreductase-like"/>
</dbReference>
<gene>
    <name evidence="10" type="ORF">HKBW3S42_00584</name>
</gene>
<evidence type="ECO:0000256" key="4">
    <source>
        <dbReference type="ARBA" id="ARBA00022630"/>
    </source>
</evidence>
<evidence type="ECO:0000256" key="7">
    <source>
        <dbReference type="ARBA" id="ARBA00048628"/>
    </source>
</evidence>
<dbReference type="GO" id="GO:0005829">
    <property type="term" value="C:cytosol"/>
    <property type="evidence" value="ECO:0007669"/>
    <property type="project" value="TreeGrafter"/>
</dbReference>
<evidence type="ECO:0000256" key="8">
    <source>
        <dbReference type="RuleBase" id="RU003862"/>
    </source>
</evidence>
<dbReference type="GO" id="GO:0009086">
    <property type="term" value="P:methionine biosynthetic process"/>
    <property type="evidence" value="ECO:0007669"/>
    <property type="project" value="TreeGrafter"/>
</dbReference>
<feature type="region of interest" description="Disordered" evidence="9">
    <location>
        <begin position="1"/>
        <end position="24"/>
    </location>
</feature>
<evidence type="ECO:0000256" key="6">
    <source>
        <dbReference type="ARBA" id="ARBA00023002"/>
    </source>
</evidence>
<dbReference type="UniPathway" id="UPA00193"/>
<accession>A0A6V8PJ38</accession>
<comment type="caution">
    <text evidence="10">The sequence shown here is derived from an EMBL/GenBank/DDBJ whole genome shotgun (WGS) entry which is preliminary data.</text>
</comment>
<dbReference type="PANTHER" id="PTHR45754:SF3">
    <property type="entry name" value="METHYLENETETRAHYDROFOLATE REDUCTASE (NADPH)"/>
    <property type="match status" value="1"/>
</dbReference>
<keyword evidence="6 8" id="KW-0560">Oxidoreductase</keyword>
<sequence length="322" mass="36161">MYKYLKTPTPDKSVSKALDTQGGNITGGARRESALQAVRIETSVREVRRMRIRDVIAREETSLSFEFFPPRTQEDEERLLETVRRLEAFTPTFLSVTYGAGGGTLKNTRHVVERIKEETSSIVMPHLTCIGQDREELKAILSDYAAIGVENVLALRGDSPREITGHVIRDRLCYAKDLVHLAASFNAFSIGVAVYPEGHRESPSLEMDMVYTKEKIDVGADFAITQMFFDNRYFYQFLERAERVGIGVPIIPGIMPITDIEKIKRFSQICGATLPTQLVERMERASSLAEASKIGIDFAIIAMMGPSPVNYENIKHFLSKAM</sequence>
<proteinExistence type="inferred from homology"/>
<evidence type="ECO:0000313" key="11">
    <source>
        <dbReference type="Proteomes" id="UP000568877"/>
    </source>
</evidence>
<dbReference type="CDD" id="cd00537">
    <property type="entry name" value="MTHFR"/>
    <property type="match status" value="1"/>
</dbReference>
<comment type="similarity">
    <text evidence="3 8">Belongs to the methylenetetrahydrofolate reductase family.</text>
</comment>
<evidence type="ECO:0000313" key="10">
    <source>
        <dbReference type="EMBL" id="GFP32278.1"/>
    </source>
</evidence>
<dbReference type="EMBL" id="BLSA01000051">
    <property type="protein sequence ID" value="GFP32278.1"/>
    <property type="molecule type" value="Genomic_DNA"/>
</dbReference>
<dbReference type="InterPro" id="IPR003171">
    <property type="entry name" value="Mehydrof_redctse-like"/>
</dbReference>
<name>A0A6V8PJ38_9ACTN</name>
<dbReference type="SUPFAM" id="SSF51730">
    <property type="entry name" value="FAD-linked oxidoreductase"/>
    <property type="match status" value="1"/>
</dbReference>
<dbReference type="AlphaFoldDB" id="A0A6V8PJ38"/>
<organism evidence="10 11">
    <name type="scientific">Candidatus Hakubella thermalkaliphila</name>
    <dbReference type="NCBI Taxonomy" id="2754717"/>
    <lineage>
        <taxon>Bacteria</taxon>
        <taxon>Bacillati</taxon>
        <taxon>Actinomycetota</taxon>
        <taxon>Actinomycetota incertae sedis</taxon>
        <taxon>Candidatus Hakubellales</taxon>
        <taxon>Candidatus Hakubellaceae</taxon>
        <taxon>Candidatus Hakubella</taxon>
    </lineage>
</organism>
<dbReference type="Pfam" id="PF02219">
    <property type="entry name" value="MTHFR"/>
    <property type="match status" value="1"/>
</dbReference>
<comment type="pathway">
    <text evidence="2 8">One-carbon metabolism; tetrahydrofolate interconversion.</text>
</comment>
<dbReference type="Proteomes" id="UP000568877">
    <property type="component" value="Unassembled WGS sequence"/>
</dbReference>
<keyword evidence="4 8" id="KW-0285">Flavoprotein</keyword>
<evidence type="ECO:0000256" key="2">
    <source>
        <dbReference type="ARBA" id="ARBA00004777"/>
    </source>
</evidence>
<evidence type="ECO:0000256" key="1">
    <source>
        <dbReference type="ARBA" id="ARBA00001974"/>
    </source>
</evidence>
<comment type="cofactor">
    <cofactor evidence="1 8">
        <name>FAD</name>
        <dbReference type="ChEBI" id="CHEBI:57692"/>
    </cofactor>
</comment>
<dbReference type="GO" id="GO:0035999">
    <property type="term" value="P:tetrahydrofolate interconversion"/>
    <property type="evidence" value="ECO:0007669"/>
    <property type="project" value="UniProtKB-UniPathway"/>
</dbReference>
<reference evidence="10 11" key="1">
    <citation type="journal article" date="2020" name="Front. Microbiol.">
        <title>Single-cell genomics of novel Actinobacteria with the Wood-Ljungdahl pathway discovered in a serpentinizing system.</title>
        <authorList>
            <person name="Merino N."/>
            <person name="Kawai M."/>
            <person name="Boyd E.S."/>
            <person name="Colman D.R."/>
            <person name="McGlynn S.E."/>
            <person name="Nealson K.H."/>
            <person name="Kurokawa K."/>
            <person name="Hongoh Y."/>
        </authorList>
    </citation>
    <scope>NUCLEOTIDE SEQUENCE [LARGE SCALE GENOMIC DNA]</scope>
    <source>
        <strain evidence="10 11">S42</strain>
    </source>
</reference>
<comment type="catalytic activity">
    <reaction evidence="7">
        <text>(6S)-5-methyl-5,6,7,8-tetrahydrofolate + NAD(+) = (6R)-5,10-methylene-5,6,7,8-tetrahydrofolate + NADH + H(+)</text>
        <dbReference type="Rhea" id="RHEA:19821"/>
        <dbReference type="ChEBI" id="CHEBI:15378"/>
        <dbReference type="ChEBI" id="CHEBI:15636"/>
        <dbReference type="ChEBI" id="CHEBI:18608"/>
        <dbReference type="ChEBI" id="CHEBI:57540"/>
        <dbReference type="ChEBI" id="CHEBI:57945"/>
        <dbReference type="EC" id="1.5.1.54"/>
    </reaction>
    <physiologicalReaction direction="right-to-left" evidence="7">
        <dbReference type="Rhea" id="RHEA:19823"/>
    </physiologicalReaction>
</comment>
<dbReference type="Gene3D" id="3.20.20.220">
    <property type="match status" value="1"/>
</dbReference>
<dbReference type="GO" id="GO:0106312">
    <property type="term" value="F:methylenetetrahydrofolate reductase (NADH) activity"/>
    <property type="evidence" value="ECO:0007669"/>
    <property type="project" value="UniProtKB-EC"/>
</dbReference>
<dbReference type="PANTHER" id="PTHR45754">
    <property type="entry name" value="METHYLENETETRAHYDROFOLATE REDUCTASE"/>
    <property type="match status" value="1"/>
</dbReference>